<evidence type="ECO:0000256" key="7">
    <source>
        <dbReference type="ARBA" id="ARBA00022688"/>
    </source>
</evidence>
<evidence type="ECO:0000256" key="1">
    <source>
        <dbReference type="ARBA" id="ARBA00001946"/>
    </source>
</evidence>
<evidence type="ECO:0000256" key="5">
    <source>
        <dbReference type="ARBA" id="ARBA00022519"/>
    </source>
</evidence>
<dbReference type="FunFam" id="1.20.120.1780:FF:000001">
    <property type="entry name" value="4-hydroxybenzoate octaprenyltransferase"/>
    <property type="match status" value="1"/>
</dbReference>
<comment type="cofactor">
    <cofactor evidence="1 12">
        <name>Mg(2+)</name>
        <dbReference type="ChEBI" id="CHEBI:18420"/>
    </cofactor>
</comment>
<feature type="transmembrane region" description="Helical" evidence="12">
    <location>
        <begin position="203"/>
        <end position="221"/>
    </location>
</feature>
<dbReference type="CDD" id="cd13959">
    <property type="entry name" value="PT_UbiA_COQ2"/>
    <property type="match status" value="1"/>
</dbReference>
<feature type="transmembrane region" description="Helical" evidence="12">
    <location>
        <begin position="355"/>
        <end position="375"/>
    </location>
</feature>
<gene>
    <name evidence="12" type="primary">ubiA</name>
    <name evidence="15" type="ORF">XsacCFBP4641_10655</name>
</gene>
<comment type="function">
    <text evidence="12">Catalyzes the prenylation of para-hydroxybenzoate (PHB) with an all-trans polyprenyl group. Mediates the second step in the final reaction sequence of ubiquinone-8 (UQ-8) biosynthesis, which is the condensation of the polyisoprenoid side chain with PHB, generating the first membrane-bound Q intermediate 3-octaprenyl-4-hydroxybenzoate.</text>
</comment>
<keyword evidence="11 12" id="KW-0472">Membrane</keyword>
<feature type="region of interest" description="Disordered" evidence="14">
    <location>
        <begin position="1"/>
        <end position="67"/>
    </location>
</feature>
<dbReference type="GO" id="GO:0006744">
    <property type="term" value="P:ubiquinone biosynthetic process"/>
    <property type="evidence" value="ECO:0007669"/>
    <property type="project" value="UniProtKB-UniRule"/>
</dbReference>
<reference evidence="15 16" key="1">
    <citation type="submission" date="2016-08" db="EMBL/GenBank/DDBJ databases">
        <authorList>
            <person name="Seilhamer J.J."/>
        </authorList>
    </citation>
    <scope>NUCLEOTIDE SEQUENCE [LARGE SCALE GENOMIC DNA]</scope>
    <source>
        <strain evidence="15 16">CFBP4641</strain>
    </source>
</reference>
<dbReference type="STRING" id="56458.SB85_14790"/>
<dbReference type="Gene3D" id="1.20.120.1780">
    <property type="entry name" value="UbiA prenyltransferase"/>
    <property type="match status" value="1"/>
</dbReference>
<comment type="subcellular location">
    <subcellularLocation>
        <location evidence="12">Cell inner membrane</location>
        <topology evidence="12">Multi-pass membrane protein</topology>
    </subcellularLocation>
    <subcellularLocation>
        <location evidence="2">Membrane</location>
        <topology evidence="2">Multi-pass membrane protein</topology>
    </subcellularLocation>
</comment>
<comment type="catalytic activity">
    <reaction evidence="12">
        <text>all-trans-octaprenyl diphosphate + 4-hydroxybenzoate = 4-hydroxy-3-(all-trans-octaprenyl)benzoate + diphosphate</text>
        <dbReference type="Rhea" id="RHEA:27782"/>
        <dbReference type="ChEBI" id="CHEBI:1617"/>
        <dbReference type="ChEBI" id="CHEBI:17879"/>
        <dbReference type="ChEBI" id="CHEBI:33019"/>
        <dbReference type="ChEBI" id="CHEBI:57711"/>
        <dbReference type="EC" id="2.5.1.39"/>
    </reaction>
</comment>
<sequence length="380" mass="42367">MSRQAVRGTRMTQGPIERRASQARRRVVRLAPDRPPARIRSATSTADASRCRRQRAERGPSAQHRVLPPARRGCYPCTMGYERYETPAALPPRARLGQYWKLLRGDRPIGVLLLLWPTWWALWLAADRVPPLWTLFVFTAGVWLTRSAGCVINDYADRWLDPQVERTRSRPLATGAVSGREALAVFALLMLVAFALVLTMNALTIGLSVVGLFLAASYPYLKRYTYLPQVYLGMAFGWGIPMAFAAVRGEVPALGWLLYAVNILWATAYDTWYAMVDREDDLRAGSKSTAILFGELDLVIQGVLYALMFVALAFVGHRADLGVWYWAGLGVAALLVAAEFRMARHRERAACFRAFLHNNWVGLAIFAGIAASLALRATSH</sequence>
<keyword evidence="4 12" id="KW-1003">Cell membrane</keyword>
<evidence type="ECO:0000256" key="13">
    <source>
        <dbReference type="NCBIfam" id="TIGR01474"/>
    </source>
</evidence>
<feature type="transmembrane region" description="Helical" evidence="12">
    <location>
        <begin position="296"/>
        <end position="317"/>
    </location>
</feature>
<comment type="caution">
    <text evidence="15">The sequence shown here is derived from an EMBL/GenBank/DDBJ whole genome shotgun (WGS) entry which is preliminary data.</text>
</comment>
<comment type="pathway">
    <text evidence="12">Cofactor biosynthesis; ubiquinone biosynthesis.</text>
</comment>
<dbReference type="NCBIfam" id="TIGR01474">
    <property type="entry name" value="ubiA_proteo"/>
    <property type="match status" value="1"/>
</dbReference>
<comment type="similarity">
    <text evidence="3 12">Belongs to the UbiA prenyltransferase family.</text>
</comment>
<dbReference type="Gene3D" id="1.10.357.140">
    <property type="entry name" value="UbiA prenyltransferase"/>
    <property type="match status" value="1"/>
</dbReference>
<dbReference type="PANTHER" id="PTHR11048:SF28">
    <property type="entry name" value="4-HYDROXYBENZOATE POLYPRENYLTRANSFERASE, MITOCHONDRIAL"/>
    <property type="match status" value="1"/>
</dbReference>
<feature type="transmembrane region" description="Helical" evidence="12">
    <location>
        <begin position="323"/>
        <end position="343"/>
    </location>
</feature>
<dbReference type="InterPro" id="IPR006370">
    <property type="entry name" value="HB_polyprenyltransferase-like"/>
</dbReference>
<dbReference type="PROSITE" id="PS00943">
    <property type="entry name" value="UBIA"/>
    <property type="match status" value="1"/>
</dbReference>
<evidence type="ECO:0000256" key="6">
    <source>
        <dbReference type="ARBA" id="ARBA00022679"/>
    </source>
</evidence>
<dbReference type="InterPro" id="IPR039653">
    <property type="entry name" value="Prenyltransferase"/>
</dbReference>
<feature type="transmembrane region" description="Helical" evidence="12">
    <location>
        <begin position="253"/>
        <end position="275"/>
    </location>
</feature>
<dbReference type="EC" id="2.5.1.39" evidence="12 13"/>
<dbReference type="EMBL" id="MDEK01000008">
    <property type="protein sequence ID" value="PPU82609.1"/>
    <property type="molecule type" value="Genomic_DNA"/>
</dbReference>
<dbReference type="UniPathway" id="UPA00232"/>
<dbReference type="HAMAP" id="MF_01635">
    <property type="entry name" value="UbiA"/>
    <property type="match status" value="1"/>
</dbReference>
<dbReference type="InterPro" id="IPR030470">
    <property type="entry name" value="UbiA_prenylTrfase_CS"/>
</dbReference>
<evidence type="ECO:0000256" key="14">
    <source>
        <dbReference type="SAM" id="MobiDB-lite"/>
    </source>
</evidence>
<accession>A0A2P5Z4F1</accession>
<evidence type="ECO:0000313" key="16">
    <source>
        <dbReference type="Proteomes" id="UP000247346"/>
    </source>
</evidence>
<dbReference type="InterPro" id="IPR000537">
    <property type="entry name" value="UbiA_prenyltransferase"/>
</dbReference>
<evidence type="ECO:0000256" key="4">
    <source>
        <dbReference type="ARBA" id="ARBA00022475"/>
    </source>
</evidence>
<dbReference type="AlphaFoldDB" id="A0A2P5Z4F1"/>
<evidence type="ECO:0000256" key="9">
    <source>
        <dbReference type="ARBA" id="ARBA00022842"/>
    </source>
</evidence>
<evidence type="ECO:0000256" key="10">
    <source>
        <dbReference type="ARBA" id="ARBA00022989"/>
    </source>
</evidence>
<keyword evidence="6 12" id="KW-0808">Transferase</keyword>
<dbReference type="FunFam" id="1.10.357.140:FF:000002">
    <property type="entry name" value="4-hydroxybenzoate octaprenyltransferase"/>
    <property type="match status" value="1"/>
</dbReference>
<evidence type="ECO:0000256" key="8">
    <source>
        <dbReference type="ARBA" id="ARBA00022692"/>
    </source>
</evidence>
<feature type="transmembrane region" description="Helical" evidence="12">
    <location>
        <begin position="230"/>
        <end position="247"/>
    </location>
</feature>
<protein>
    <recommendedName>
        <fullName evidence="12 13">4-hydroxybenzoate octaprenyltransferase</fullName>
        <ecNumber evidence="12 13">2.5.1.39</ecNumber>
    </recommendedName>
    <alternativeName>
        <fullName evidence="12">4-HB polyprenyltransferase</fullName>
    </alternativeName>
</protein>
<dbReference type="Proteomes" id="UP000247346">
    <property type="component" value="Unassembled WGS sequence"/>
</dbReference>
<keyword evidence="10 12" id="KW-1133">Transmembrane helix</keyword>
<keyword evidence="9 12" id="KW-0460">Magnesium</keyword>
<evidence type="ECO:0000256" key="12">
    <source>
        <dbReference type="HAMAP-Rule" id="MF_01635"/>
    </source>
</evidence>
<feature type="transmembrane region" description="Helical" evidence="12">
    <location>
        <begin position="109"/>
        <end position="126"/>
    </location>
</feature>
<dbReference type="GO" id="GO:0005886">
    <property type="term" value="C:plasma membrane"/>
    <property type="evidence" value="ECO:0007669"/>
    <property type="project" value="UniProtKB-SubCell"/>
</dbReference>
<evidence type="ECO:0000256" key="11">
    <source>
        <dbReference type="ARBA" id="ARBA00023136"/>
    </source>
</evidence>
<organism evidence="15 16">
    <name type="scientific">Xanthomonas sacchari</name>
    <dbReference type="NCBI Taxonomy" id="56458"/>
    <lineage>
        <taxon>Bacteria</taxon>
        <taxon>Pseudomonadati</taxon>
        <taxon>Pseudomonadota</taxon>
        <taxon>Gammaproteobacteria</taxon>
        <taxon>Lysobacterales</taxon>
        <taxon>Lysobacteraceae</taxon>
        <taxon>Xanthomonas</taxon>
    </lineage>
</organism>
<evidence type="ECO:0000313" key="15">
    <source>
        <dbReference type="EMBL" id="PPU82609.1"/>
    </source>
</evidence>
<keyword evidence="7 12" id="KW-0831">Ubiquinone biosynthesis</keyword>
<proteinExistence type="inferred from homology"/>
<evidence type="ECO:0000256" key="3">
    <source>
        <dbReference type="ARBA" id="ARBA00005985"/>
    </source>
</evidence>
<dbReference type="Pfam" id="PF01040">
    <property type="entry name" value="UbiA"/>
    <property type="match status" value="1"/>
</dbReference>
<name>A0A2P5Z4F1_9XANT</name>
<keyword evidence="8 12" id="KW-0812">Transmembrane</keyword>
<dbReference type="PANTHER" id="PTHR11048">
    <property type="entry name" value="PRENYLTRANSFERASES"/>
    <property type="match status" value="1"/>
</dbReference>
<keyword evidence="5 12" id="KW-0997">Cell inner membrane</keyword>
<evidence type="ECO:0000256" key="2">
    <source>
        <dbReference type="ARBA" id="ARBA00004141"/>
    </source>
</evidence>
<dbReference type="GO" id="GO:0008412">
    <property type="term" value="F:4-hydroxybenzoate polyprenyltransferase activity"/>
    <property type="evidence" value="ECO:0007669"/>
    <property type="project" value="UniProtKB-UniRule"/>
</dbReference>
<dbReference type="InterPro" id="IPR044878">
    <property type="entry name" value="UbiA_sf"/>
</dbReference>